<feature type="compositionally biased region" description="Pro residues" evidence="1">
    <location>
        <begin position="103"/>
        <end position="121"/>
    </location>
</feature>
<dbReference type="Proteomes" id="UP000187455">
    <property type="component" value="Unassembled WGS sequence"/>
</dbReference>
<reference evidence="2 3" key="1">
    <citation type="journal article" date="2016" name="Mol. Biol. Evol.">
        <title>Genome-Wide Survey of Gut Fungi (Harpellales) Reveals the First Horizontally Transferred Ubiquitin Gene from a Mosquito Host.</title>
        <authorList>
            <person name="Wang Y."/>
            <person name="White M.M."/>
            <person name="Kvist S."/>
            <person name="Moncalvo J.M."/>
        </authorList>
    </citation>
    <scope>NUCLEOTIDE SEQUENCE [LARGE SCALE GENOMIC DNA]</scope>
    <source>
        <strain evidence="2 3">ALG-7-W6</strain>
    </source>
</reference>
<feature type="compositionally biased region" description="Low complexity" evidence="1">
    <location>
        <begin position="87"/>
        <end position="102"/>
    </location>
</feature>
<organism evidence="2 3">
    <name type="scientific">Smittium mucronatum</name>
    <dbReference type="NCBI Taxonomy" id="133383"/>
    <lineage>
        <taxon>Eukaryota</taxon>
        <taxon>Fungi</taxon>
        <taxon>Fungi incertae sedis</taxon>
        <taxon>Zoopagomycota</taxon>
        <taxon>Kickxellomycotina</taxon>
        <taxon>Harpellomycetes</taxon>
        <taxon>Harpellales</taxon>
        <taxon>Legeriomycetaceae</taxon>
        <taxon>Smittium</taxon>
    </lineage>
</organism>
<name>A0A1R0GZY9_9FUNG</name>
<keyword evidence="3" id="KW-1185">Reference proteome</keyword>
<evidence type="ECO:0000256" key="1">
    <source>
        <dbReference type="SAM" id="MobiDB-lite"/>
    </source>
</evidence>
<proteinExistence type="predicted"/>
<evidence type="ECO:0000313" key="3">
    <source>
        <dbReference type="Proteomes" id="UP000187455"/>
    </source>
</evidence>
<gene>
    <name evidence="2" type="ORF">AYI68_g3425</name>
</gene>
<protein>
    <submittedName>
        <fullName evidence="2">Uncharacterized protein</fullName>
    </submittedName>
</protein>
<dbReference type="AlphaFoldDB" id="A0A1R0GZY9"/>
<comment type="caution">
    <text evidence="2">The sequence shown here is derived from an EMBL/GenBank/DDBJ whole genome shotgun (WGS) entry which is preliminary data.</text>
</comment>
<feature type="region of interest" description="Disordered" evidence="1">
    <location>
        <begin position="81"/>
        <end position="121"/>
    </location>
</feature>
<dbReference type="EMBL" id="LSSL01001523">
    <property type="protein sequence ID" value="OLY82455.1"/>
    <property type="molecule type" value="Genomic_DNA"/>
</dbReference>
<dbReference type="OrthoDB" id="5586807at2759"/>
<sequence length="121" mass="13500">MAYVEKKFESSDDSLNKWGSIASTINFSCFDDDFNTTIDFQDRLKFNNQLFLATPEKLLFMKYAKLEAIANKMSDMSYSEQRFAKQSSIPSTSTSIPTSLPISPTPPSHTSPPPSSSNPSQ</sequence>
<evidence type="ECO:0000313" key="2">
    <source>
        <dbReference type="EMBL" id="OLY82455.1"/>
    </source>
</evidence>
<accession>A0A1R0GZY9</accession>